<evidence type="ECO:0000313" key="13">
    <source>
        <dbReference type="EMBL" id="TDC11839.1"/>
    </source>
</evidence>
<keyword evidence="8" id="KW-0784">Thiamine biosynthesis</keyword>
<dbReference type="InterPro" id="IPR015168">
    <property type="entry name" value="SsuA/THI5"/>
</dbReference>
<dbReference type="Pfam" id="PF09084">
    <property type="entry name" value="NMT1"/>
    <property type="match status" value="1"/>
</dbReference>
<sequence length="356" mass="37473">MAGLAAVVLAAFTAASCGSSGPETTADGRDVLKLAIATPTWNAGFSTLAVAETRKYFEQEKVDVRISLFASGTQAAQQVIAGQSDLALVTAEPVGIGKEKGTALVYFAGYYPKWISNIQVPAGSGVRSIADLPGKRVGVTAVASSGATFVRTAMSMEGQDPESVKFIPIGGGAEQLNAIKSGKVDVLGLWDTQYQIIENAGIGLTPLPIASTANLFGGGFAVRADDLKDRRDPLTRFGRAMAKAMVFAQANPEAAVRDLWKLHPEARGPASTPEQTLLADQAKVLKVRLDGQGVEPGHDRWGEMDEKAVAATVSFMKEAGLIKKTFPATEIFTNDLIPEINTFSYADVRAAAKAAK</sequence>
<keyword evidence="6" id="KW-0479">Metal-binding</keyword>
<keyword evidence="7" id="KW-0663">Pyridoxal phosphate</keyword>
<dbReference type="GO" id="GO:0046872">
    <property type="term" value="F:metal ion binding"/>
    <property type="evidence" value="ECO:0007669"/>
    <property type="project" value="UniProtKB-KW"/>
</dbReference>
<dbReference type="SUPFAM" id="SSF53850">
    <property type="entry name" value="Periplasmic binding protein-like II"/>
    <property type="match status" value="1"/>
</dbReference>
<evidence type="ECO:0000256" key="2">
    <source>
        <dbReference type="ARBA" id="ARBA00004948"/>
    </source>
</evidence>
<comment type="function">
    <text evidence="1">Responsible for the formation of the pyrimidine heterocycle in the thiamine biosynthesis pathway. Catalyzes the formation of hydroxymethylpyrimidine phosphate (HMP-P) from histidine and pyridoxal phosphate (PLP). The protein uses PLP and the active site histidine to form HMP-P, generating an inactive enzyme. The enzyme can only undergo a single turnover, which suggests it is a suicide enzyme.</text>
</comment>
<accession>A0A4R4NR99</accession>
<evidence type="ECO:0000256" key="5">
    <source>
        <dbReference type="ARBA" id="ARBA00022679"/>
    </source>
</evidence>
<dbReference type="Proteomes" id="UP000295431">
    <property type="component" value="Unassembled WGS sequence"/>
</dbReference>
<name>A0A4R4NR99_9ACTN</name>
<reference evidence="13 14" key="1">
    <citation type="submission" date="2019-03" db="EMBL/GenBank/DDBJ databases">
        <title>Draft genome sequences of novel Actinobacteria.</title>
        <authorList>
            <person name="Sahin N."/>
            <person name="Ay H."/>
            <person name="Saygin H."/>
        </authorList>
    </citation>
    <scope>NUCLEOTIDE SEQUENCE [LARGE SCALE GENOMIC DNA]</scope>
    <source>
        <strain evidence="13 14">DSM 45347</strain>
    </source>
</reference>
<protein>
    <recommendedName>
        <fullName evidence="10">Thiamine pyrimidine synthase</fullName>
    </recommendedName>
</protein>
<evidence type="ECO:0000256" key="8">
    <source>
        <dbReference type="ARBA" id="ARBA00022977"/>
    </source>
</evidence>
<evidence type="ECO:0000256" key="11">
    <source>
        <dbReference type="ARBA" id="ARBA00048179"/>
    </source>
</evidence>
<feature type="domain" description="SsuA/THI5-like" evidence="12">
    <location>
        <begin position="44"/>
        <end position="255"/>
    </location>
</feature>
<comment type="catalytic activity">
    <reaction evidence="11">
        <text>N(6)-(pyridoxal phosphate)-L-lysyl-[4-amino-5-hydroxymethyl-2-methylpyrimidine phosphate synthase] + L-histidyl-[4-amino-5-hydroxymethyl-2-methylpyrimidine phosphate synthase] + 2 Fe(3+) + 4 H2O = L-lysyl-[4-amino-5-hydroxymethyl-2-methylpyrimidine phosphate synthase] + (2S)-2-amino-5-hydroxy-4-oxopentanoyl-[4-amino-5-hydroxymethyl-2-methylpyrimidine phosphate synthase] + 4-amino-2-methyl-5-(phosphooxymethyl)pyrimidine + 3-oxopropanoate + 2 Fe(2+) + 2 H(+)</text>
        <dbReference type="Rhea" id="RHEA:65756"/>
        <dbReference type="Rhea" id="RHEA-COMP:16892"/>
        <dbReference type="Rhea" id="RHEA-COMP:16893"/>
        <dbReference type="Rhea" id="RHEA-COMP:16894"/>
        <dbReference type="Rhea" id="RHEA-COMP:16895"/>
        <dbReference type="ChEBI" id="CHEBI:15377"/>
        <dbReference type="ChEBI" id="CHEBI:15378"/>
        <dbReference type="ChEBI" id="CHEBI:29033"/>
        <dbReference type="ChEBI" id="CHEBI:29034"/>
        <dbReference type="ChEBI" id="CHEBI:29969"/>
        <dbReference type="ChEBI" id="CHEBI:29979"/>
        <dbReference type="ChEBI" id="CHEBI:33190"/>
        <dbReference type="ChEBI" id="CHEBI:58354"/>
        <dbReference type="ChEBI" id="CHEBI:143915"/>
        <dbReference type="ChEBI" id="CHEBI:157692"/>
    </reaction>
    <physiologicalReaction direction="left-to-right" evidence="11">
        <dbReference type="Rhea" id="RHEA:65757"/>
    </physiologicalReaction>
</comment>
<evidence type="ECO:0000259" key="12">
    <source>
        <dbReference type="Pfam" id="PF09084"/>
    </source>
</evidence>
<keyword evidence="14" id="KW-1185">Reference proteome</keyword>
<evidence type="ECO:0000256" key="1">
    <source>
        <dbReference type="ARBA" id="ARBA00003469"/>
    </source>
</evidence>
<evidence type="ECO:0000256" key="3">
    <source>
        <dbReference type="ARBA" id="ARBA00009406"/>
    </source>
</evidence>
<keyword evidence="9" id="KW-0408">Iron</keyword>
<keyword evidence="5" id="KW-0808">Transferase</keyword>
<dbReference type="PANTHER" id="PTHR31528:SF1">
    <property type="entry name" value="4-AMINO-5-HYDROXYMETHYL-2-METHYLPYRIMIDINE PHOSPHATE SYNTHASE THI11-RELATED"/>
    <property type="match status" value="1"/>
</dbReference>
<dbReference type="GO" id="GO:0016740">
    <property type="term" value="F:transferase activity"/>
    <property type="evidence" value="ECO:0007669"/>
    <property type="project" value="UniProtKB-KW"/>
</dbReference>
<evidence type="ECO:0000313" key="14">
    <source>
        <dbReference type="Proteomes" id="UP000295431"/>
    </source>
</evidence>
<dbReference type="PANTHER" id="PTHR31528">
    <property type="entry name" value="4-AMINO-5-HYDROXYMETHYL-2-METHYLPYRIMIDINE PHOSPHATE SYNTHASE THI11-RELATED"/>
    <property type="match status" value="1"/>
</dbReference>
<dbReference type="OrthoDB" id="174578at2"/>
<evidence type="ECO:0000256" key="10">
    <source>
        <dbReference type="ARBA" id="ARBA00033171"/>
    </source>
</evidence>
<organism evidence="13 14">
    <name type="scientific">Actinomadura bangladeshensis</name>
    <dbReference type="NCBI Taxonomy" id="453573"/>
    <lineage>
        <taxon>Bacteria</taxon>
        <taxon>Bacillati</taxon>
        <taxon>Actinomycetota</taxon>
        <taxon>Actinomycetes</taxon>
        <taxon>Streptosporangiales</taxon>
        <taxon>Thermomonosporaceae</taxon>
        <taxon>Actinomadura</taxon>
    </lineage>
</organism>
<evidence type="ECO:0000256" key="7">
    <source>
        <dbReference type="ARBA" id="ARBA00022898"/>
    </source>
</evidence>
<evidence type="ECO:0000256" key="9">
    <source>
        <dbReference type="ARBA" id="ARBA00023004"/>
    </source>
</evidence>
<comment type="caution">
    <text evidence="13">The sequence shown here is derived from an EMBL/GenBank/DDBJ whole genome shotgun (WGS) entry which is preliminary data.</text>
</comment>
<dbReference type="AlphaFoldDB" id="A0A4R4NR99"/>
<proteinExistence type="inferred from homology"/>
<dbReference type="InterPro" id="IPR027939">
    <property type="entry name" value="NMT1/THI5"/>
</dbReference>
<evidence type="ECO:0000256" key="4">
    <source>
        <dbReference type="ARBA" id="ARBA00011738"/>
    </source>
</evidence>
<evidence type="ECO:0000256" key="6">
    <source>
        <dbReference type="ARBA" id="ARBA00022723"/>
    </source>
</evidence>
<dbReference type="GO" id="GO:0009228">
    <property type="term" value="P:thiamine biosynthetic process"/>
    <property type="evidence" value="ECO:0007669"/>
    <property type="project" value="UniProtKB-KW"/>
</dbReference>
<dbReference type="Gene3D" id="3.40.190.10">
    <property type="entry name" value="Periplasmic binding protein-like II"/>
    <property type="match status" value="2"/>
</dbReference>
<comment type="similarity">
    <text evidence="3">Belongs to the NMT1/THI5 family.</text>
</comment>
<comment type="pathway">
    <text evidence="2">Cofactor biosynthesis; thiamine diphosphate biosynthesis.</text>
</comment>
<comment type="subunit">
    <text evidence="4">Homodimer.</text>
</comment>
<dbReference type="EMBL" id="SMJW01000159">
    <property type="protein sequence ID" value="TDC11839.1"/>
    <property type="molecule type" value="Genomic_DNA"/>
</dbReference>
<gene>
    <name evidence="13" type="ORF">E1284_26585</name>
</gene>